<accession>A0ABU8FA41</accession>
<evidence type="ECO:0000256" key="1">
    <source>
        <dbReference type="SAM" id="SignalP"/>
    </source>
</evidence>
<feature type="chain" id="PRO_5045176746" description="DUF3221 domain-containing protein" evidence="1">
    <location>
        <begin position="19"/>
        <end position="114"/>
    </location>
</feature>
<dbReference type="Proteomes" id="UP001364890">
    <property type="component" value="Unassembled WGS sequence"/>
</dbReference>
<name>A0ABU8FA41_9BACI</name>
<dbReference type="PROSITE" id="PS51257">
    <property type="entry name" value="PROKAR_LIPOPROTEIN"/>
    <property type="match status" value="1"/>
</dbReference>
<evidence type="ECO:0008006" key="4">
    <source>
        <dbReference type="Google" id="ProtNLM"/>
    </source>
</evidence>
<keyword evidence="1" id="KW-0732">Signal</keyword>
<proteinExistence type="predicted"/>
<comment type="caution">
    <text evidence="2">The sequence shown here is derived from an EMBL/GenBank/DDBJ whole genome shotgun (WGS) entry which is preliminary data.</text>
</comment>
<sequence>MKKAIIIGLIFVSILLSGCNTNKLSSAEFTNTTPAKIKIYNLTYLMTDEVLATNVVEKQIGKITQIQAIVSYSEDQNPYKSPSKVFEIKDINIEEAIAIKVNDKLYKAYIKKIE</sequence>
<reference evidence="2 3" key="1">
    <citation type="submission" date="2024-01" db="EMBL/GenBank/DDBJ databases">
        <title>Seven novel Bacillus-like species.</title>
        <authorList>
            <person name="Liu G."/>
        </authorList>
    </citation>
    <scope>NUCLEOTIDE SEQUENCE [LARGE SCALE GENOMIC DNA]</scope>
    <source>
        <strain evidence="2 3">FJAT-51614</strain>
    </source>
</reference>
<feature type="signal peptide" evidence="1">
    <location>
        <begin position="1"/>
        <end position="18"/>
    </location>
</feature>
<dbReference type="RefSeq" id="WP_336499421.1">
    <property type="nucleotide sequence ID" value="NZ_JBAWSY010000031.1"/>
</dbReference>
<organism evidence="2 3">
    <name type="scientific">Psychrobacillus mangrovi</name>
    <dbReference type="NCBI Taxonomy" id="3117745"/>
    <lineage>
        <taxon>Bacteria</taxon>
        <taxon>Bacillati</taxon>
        <taxon>Bacillota</taxon>
        <taxon>Bacilli</taxon>
        <taxon>Bacillales</taxon>
        <taxon>Bacillaceae</taxon>
        <taxon>Psychrobacillus</taxon>
    </lineage>
</organism>
<gene>
    <name evidence="2" type="ORF">WAX74_19920</name>
</gene>
<evidence type="ECO:0000313" key="3">
    <source>
        <dbReference type="Proteomes" id="UP001364890"/>
    </source>
</evidence>
<evidence type="ECO:0000313" key="2">
    <source>
        <dbReference type="EMBL" id="MEI4771873.1"/>
    </source>
</evidence>
<keyword evidence="3" id="KW-1185">Reference proteome</keyword>
<dbReference type="EMBL" id="JBAWSY010000031">
    <property type="protein sequence ID" value="MEI4771873.1"/>
    <property type="molecule type" value="Genomic_DNA"/>
</dbReference>
<protein>
    <recommendedName>
        <fullName evidence="4">DUF3221 domain-containing protein</fullName>
    </recommendedName>
</protein>